<dbReference type="STRING" id="102285.A0A0R3TMR9"/>
<feature type="compositionally biased region" description="Polar residues" evidence="1">
    <location>
        <begin position="154"/>
        <end position="169"/>
    </location>
</feature>
<evidence type="ECO:0000313" key="2">
    <source>
        <dbReference type="WBParaSite" id="HNAJ_0000863201-mRNA-1"/>
    </source>
</evidence>
<name>A0A0R3TMR9_RODNA</name>
<dbReference type="WBParaSite" id="HNAJ_0000863201-mRNA-1">
    <property type="protein sequence ID" value="HNAJ_0000863201-mRNA-1"/>
    <property type="gene ID" value="HNAJ_0000863201"/>
</dbReference>
<dbReference type="AlphaFoldDB" id="A0A0R3TMR9"/>
<sequence length="261" mass="27888">LSLGINVLCILDRPDSVYFNVWDSSTVDYKGAESKVEYHNAPVLAKSDKILPEVSNSKPSLKSSTTTTTSDAGAKEPPVDNEIQLPKRCRNTSSSSSSSDESTEDEGVTLESSVDECTKEANASIPLDGAGEAEVTDSSPSDVILPSSGIIEEASNTKPKSKPDTTTEPGIQYLDAENLDFSLRQRPANGAPLVPPKPIHLRRNAPKEANSEGASTNTATKPSTSINEDPNPNGYSELDVRRTNALFVVTKKMFGEDDDTA</sequence>
<evidence type="ECO:0000256" key="1">
    <source>
        <dbReference type="SAM" id="MobiDB-lite"/>
    </source>
</evidence>
<protein>
    <submittedName>
        <fullName evidence="2">Rab proteins geranylgeranyltransferase component A 2</fullName>
    </submittedName>
</protein>
<organism evidence="2">
    <name type="scientific">Rodentolepis nana</name>
    <name type="common">Dwarf tapeworm</name>
    <name type="synonym">Hymenolepis nana</name>
    <dbReference type="NCBI Taxonomy" id="102285"/>
    <lineage>
        <taxon>Eukaryota</taxon>
        <taxon>Metazoa</taxon>
        <taxon>Spiralia</taxon>
        <taxon>Lophotrochozoa</taxon>
        <taxon>Platyhelminthes</taxon>
        <taxon>Cestoda</taxon>
        <taxon>Eucestoda</taxon>
        <taxon>Cyclophyllidea</taxon>
        <taxon>Hymenolepididae</taxon>
        <taxon>Rodentolepis</taxon>
    </lineage>
</organism>
<feature type="compositionally biased region" description="Polar residues" evidence="1">
    <location>
        <begin position="212"/>
        <end position="234"/>
    </location>
</feature>
<feature type="region of interest" description="Disordered" evidence="1">
    <location>
        <begin position="52"/>
        <end position="238"/>
    </location>
</feature>
<reference evidence="2" key="1">
    <citation type="submission" date="2017-02" db="UniProtKB">
        <authorList>
            <consortium name="WormBaseParasite"/>
        </authorList>
    </citation>
    <scope>IDENTIFICATION</scope>
</reference>
<accession>A0A0R3TMR9</accession>
<proteinExistence type="predicted"/>